<dbReference type="Proteomes" id="UP000199515">
    <property type="component" value="Unassembled WGS sequence"/>
</dbReference>
<dbReference type="Pfam" id="PF05139">
    <property type="entry name" value="Erythro_esteras"/>
    <property type="match status" value="1"/>
</dbReference>
<dbReference type="PANTHER" id="PTHR31299:SF0">
    <property type="entry name" value="ESTERASE, PUTATIVE (AFU_ORTHOLOGUE AFUA_1G05850)-RELATED"/>
    <property type="match status" value="1"/>
</dbReference>
<dbReference type="InterPro" id="IPR052036">
    <property type="entry name" value="Hydrolase/PRTase-associated"/>
</dbReference>
<evidence type="ECO:0000313" key="2">
    <source>
        <dbReference type="Proteomes" id="UP000199515"/>
    </source>
</evidence>
<dbReference type="Gene3D" id="3.40.1660.10">
    <property type="entry name" value="EreA-like (biosynthetic domain)"/>
    <property type="match status" value="1"/>
</dbReference>
<dbReference type="CDD" id="cd14728">
    <property type="entry name" value="Ere-like"/>
    <property type="match status" value="1"/>
</dbReference>
<dbReference type="InterPro" id="IPR007815">
    <property type="entry name" value="Emycin_Estase"/>
</dbReference>
<dbReference type="EMBL" id="FNON01000003">
    <property type="protein sequence ID" value="SDX54235.1"/>
    <property type="molecule type" value="Genomic_DNA"/>
</dbReference>
<dbReference type="SUPFAM" id="SSF159501">
    <property type="entry name" value="EreA/ChaN-like"/>
    <property type="match status" value="1"/>
</dbReference>
<dbReference type="Gene3D" id="1.20.1440.30">
    <property type="entry name" value="Biosynthetic Protein domain"/>
    <property type="match status" value="1"/>
</dbReference>
<organism evidence="1 2">
    <name type="scientific">Amycolatopsis xylanica</name>
    <dbReference type="NCBI Taxonomy" id="589385"/>
    <lineage>
        <taxon>Bacteria</taxon>
        <taxon>Bacillati</taxon>
        <taxon>Actinomycetota</taxon>
        <taxon>Actinomycetes</taxon>
        <taxon>Pseudonocardiales</taxon>
        <taxon>Pseudonocardiaceae</taxon>
        <taxon>Amycolatopsis</taxon>
    </lineage>
</organism>
<keyword evidence="2" id="KW-1185">Reference proteome</keyword>
<gene>
    <name evidence="1" type="ORF">SAMN05421504_10354</name>
</gene>
<dbReference type="OrthoDB" id="9810066at2"/>
<accession>A0A1H3CJF7</accession>
<dbReference type="GO" id="GO:0046677">
    <property type="term" value="P:response to antibiotic"/>
    <property type="evidence" value="ECO:0007669"/>
    <property type="project" value="InterPro"/>
</dbReference>
<name>A0A1H3CJF7_9PSEU</name>
<proteinExistence type="predicted"/>
<evidence type="ECO:0000313" key="1">
    <source>
        <dbReference type="EMBL" id="SDX54235.1"/>
    </source>
</evidence>
<dbReference type="AlphaFoldDB" id="A0A1H3CJF7"/>
<protein>
    <submittedName>
        <fullName evidence="1">Erythromycin esterase</fullName>
    </submittedName>
</protein>
<dbReference type="Gene3D" id="3.30.1870.10">
    <property type="entry name" value="EreA-like, domain 2"/>
    <property type="match status" value="1"/>
</dbReference>
<dbReference type="STRING" id="589385.SAMN05421504_10354"/>
<reference evidence="1 2" key="1">
    <citation type="submission" date="2016-10" db="EMBL/GenBank/DDBJ databases">
        <authorList>
            <person name="de Groot N.N."/>
        </authorList>
    </citation>
    <scope>NUCLEOTIDE SEQUENCE [LARGE SCALE GENOMIC DNA]</scope>
    <source>
        <strain evidence="1 2">CPCC 202699</strain>
    </source>
</reference>
<dbReference type="PANTHER" id="PTHR31299">
    <property type="entry name" value="ESTERASE, PUTATIVE (AFU_ORTHOLOGUE AFUA_1G05850)-RELATED"/>
    <property type="match status" value="1"/>
</dbReference>
<dbReference type="RefSeq" id="WP_091289187.1">
    <property type="nucleotide sequence ID" value="NZ_FNON01000003.1"/>
</dbReference>
<sequence>MHDSELDGVMDLVGDARIVAIGENNHHIHEFGVIRHQLLRRLKAKGFRTLGFESGFAEGAKVDAWLRGGAGDVAEIGRDGFTFGLGDSPEMHEMLTWLRTQDIRYSGLDVPGSGGSPVNALAAIDSPLARQAIEATAPYSALNSALVPYDKLSETATVALTKLRDSLDDPREIHLATGALRLDAYLKEIAAMMAGKPIAGASRDRYMAESVQYLDQGQKIVVMVHNGHLQRVPFQIMPGHSTPSAGTYLAERYGDEYFALALTGASGTTTGLANDESARLGFRMYEQALGEPVEGSLEAELGDADTVTDLATSKATKIRHAHLWSEVEVSRAFDAAIHLGNLRVSACVPGVNHSV</sequence>